<dbReference type="EMBL" id="VCAO01000003">
    <property type="protein sequence ID" value="TMM48322.1"/>
    <property type="molecule type" value="Genomic_DNA"/>
</dbReference>
<dbReference type="PIRSF" id="PIRSF000239">
    <property type="entry name" value="AHPC"/>
    <property type="match status" value="1"/>
</dbReference>
<dbReference type="CDD" id="cd03017">
    <property type="entry name" value="PRX_BCP"/>
    <property type="match status" value="1"/>
</dbReference>
<evidence type="ECO:0000256" key="5">
    <source>
        <dbReference type="ARBA" id="ARBA00022862"/>
    </source>
</evidence>
<comment type="subunit">
    <text evidence="2">Monomer.</text>
</comment>
<comment type="similarity">
    <text evidence="10">Belongs to the peroxiredoxin family. BCP/PrxQ subfamily.</text>
</comment>
<evidence type="ECO:0000256" key="2">
    <source>
        <dbReference type="ARBA" id="ARBA00011245"/>
    </source>
</evidence>
<evidence type="ECO:0000259" key="14">
    <source>
        <dbReference type="PROSITE" id="PS51352"/>
    </source>
</evidence>
<evidence type="ECO:0000256" key="12">
    <source>
        <dbReference type="ARBA" id="ARBA00049091"/>
    </source>
</evidence>
<evidence type="ECO:0000256" key="9">
    <source>
        <dbReference type="ARBA" id="ARBA00032824"/>
    </source>
</evidence>
<accession>A0A5S3P5K6</accession>
<proteinExistence type="inferred from homology"/>
<comment type="catalytic activity">
    <reaction evidence="12">
        <text>a hydroperoxide + [thioredoxin]-dithiol = an alcohol + [thioredoxin]-disulfide + H2O</text>
        <dbReference type="Rhea" id="RHEA:62620"/>
        <dbReference type="Rhea" id="RHEA-COMP:10698"/>
        <dbReference type="Rhea" id="RHEA-COMP:10700"/>
        <dbReference type="ChEBI" id="CHEBI:15377"/>
        <dbReference type="ChEBI" id="CHEBI:29950"/>
        <dbReference type="ChEBI" id="CHEBI:30879"/>
        <dbReference type="ChEBI" id="CHEBI:35924"/>
        <dbReference type="ChEBI" id="CHEBI:50058"/>
        <dbReference type="EC" id="1.11.1.24"/>
    </reaction>
</comment>
<evidence type="ECO:0000256" key="1">
    <source>
        <dbReference type="ARBA" id="ARBA00003330"/>
    </source>
</evidence>
<dbReference type="GO" id="GO:0005737">
    <property type="term" value="C:cytoplasm"/>
    <property type="evidence" value="ECO:0007669"/>
    <property type="project" value="TreeGrafter"/>
</dbReference>
<keyword evidence="5" id="KW-0049">Antioxidant</keyword>
<keyword evidence="16" id="KW-1185">Reference proteome</keyword>
<dbReference type="InterPro" id="IPR013766">
    <property type="entry name" value="Thioredoxin_domain"/>
</dbReference>
<organism evidence="15 16">
    <name type="scientific">Qipengyuania marisflavi</name>
    <dbReference type="NCBI Taxonomy" id="2486356"/>
    <lineage>
        <taxon>Bacteria</taxon>
        <taxon>Pseudomonadati</taxon>
        <taxon>Pseudomonadota</taxon>
        <taxon>Alphaproteobacteria</taxon>
        <taxon>Sphingomonadales</taxon>
        <taxon>Erythrobacteraceae</taxon>
        <taxon>Qipengyuania</taxon>
    </lineage>
</organism>
<dbReference type="EC" id="1.11.1.24" evidence="3"/>
<evidence type="ECO:0000313" key="16">
    <source>
        <dbReference type="Proteomes" id="UP000309668"/>
    </source>
</evidence>
<evidence type="ECO:0000313" key="15">
    <source>
        <dbReference type="EMBL" id="TMM48322.1"/>
    </source>
</evidence>
<dbReference type="OrthoDB" id="9812811at2"/>
<reference evidence="15 16" key="1">
    <citation type="submission" date="2019-05" db="EMBL/GenBank/DDBJ databases">
        <title>Erythrobacter marisflavi sp. nov., isolated from isolated from water of an estuary environment.</title>
        <authorList>
            <person name="Yoon J.-H."/>
        </authorList>
    </citation>
    <scope>NUCLEOTIDE SEQUENCE [LARGE SCALE GENOMIC DNA]</scope>
    <source>
        <strain evidence="15 16">KEM-5</strain>
    </source>
</reference>
<dbReference type="GO" id="GO:0034599">
    <property type="term" value="P:cellular response to oxidative stress"/>
    <property type="evidence" value="ECO:0007669"/>
    <property type="project" value="TreeGrafter"/>
</dbReference>
<dbReference type="AlphaFoldDB" id="A0A5S3P5K6"/>
<dbReference type="PROSITE" id="PS51352">
    <property type="entry name" value="THIOREDOXIN_2"/>
    <property type="match status" value="1"/>
</dbReference>
<dbReference type="PANTHER" id="PTHR42801">
    <property type="entry name" value="THIOREDOXIN-DEPENDENT PEROXIDE REDUCTASE"/>
    <property type="match status" value="1"/>
</dbReference>
<dbReference type="Proteomes" id="UP000309668">
    <property type="component" value="Unassembled WGS sequence"/>
</dbReference>
<evidence type="ECO:0000256" key="3">
    <source>
        <dbReference type="ARBA" id="ARBA00013017"/>
    </source>
</evidence>
<dbReference type="InterPro" id="IPR024706">
    <property type="entry name" value="Peroxiredoxin_AhpC-typ"/>
</dbReference>
<evidence type="ECO:0000256" key="8">
    <source>
        <dbReference type="ARBA" id="ARBA00023284"/>
    </source>
</evidence>
<evidence type="ECO:0000256" key="4">
    <source>
        <dbReference type="ARBA" id="ARBA00022559"/>
    </source>
</evidence>
<evidence type="ECO:0000256" key="10">
    <source>
        <dbReference type="ARBA" id="ARBA00038489"/>
    </source>
</evidence>
<keyword evidence="8" id="KW-0676">Redox-active center</keyword>
<dbReference type="GO" id="GO:0045454">
    <property type="term" value="P:cell redox homeostasis"/>
    <property type="evidence" value="ECO:0007669"/>
    <property type="project" value="TreeGrafter"/>
</dbReference>
<dbReference type="InterPro" id="IPR000866">
    <property type="entry name" value="AhpC/TSA"/>
</dbReference>
<sequence>MSNPAIPQVGDTMPDIALQTPDGGEVRVSDFKGRKLALFFYPRDNTPGCTTEAKDFSALRDGFAKANTALLGVSKDSPQKHRNFIAKHALTVDLATDAESGGLSDALGVWGEKKLYGKTYLGMIRSTYLVGEDGRILRIWPKVKVKGHADAVLAAAQEA</sequence>
<dbReference type="SUPFAM" id="SSF52833">
    <property type="entry name" value="Thioredoxin-like"/>
    <property type="match status" value="1"/>
</dbReference>
<name>A0A5S3P5K6_9SPHN</name>
<evidence type="ECO:0000256" key="6">
    <source>
        <dbReference type="ARBA" id="ARBA00023002"/>
    </source>
</evidence>
<evidence type="ECO:0000256" key="11">
    <source>
        <dbReference type="ARBA" id="ARBA00042639"/>
    </source>
</evidence>
<dbReference type="FunFam" id="3.40.30.10:FF:000007">
    <property type="entry name" value="Thioredoxin-dependent thiol peroxidase"/>
    <property type="match status" value="1"/>
</dbReference>
<evidence type="ECO:0000256" key="13">
    <source>
        <dbReference type="PIRSR" id="PIRSR000239-1"/>
    </source>
</evidence>
<feature type="domain" description="Thioredoxin" evidence="14">
    <location>
        <begin position="7"/>
        <end position="159"/>
    </location>
</feature>
<keyword evidence="4" id="KW-0575">Peroxidase</keyword>
<dbReference type="InterPro" id="IPR050924">
    <property type="entry name" value="Peroxiredoxin_BCP/PrxQ"/>
</dbReference>
<dbReference type="InterPro" id="IPR036249">
    <property type="entry name" value="Thioredoxin-like_sf"/>
</dbReference>
<evidence type="ECO:0000256" key="7">
    <source>
        <dbReference type="ARBA" id="ARBA00023157"/>
    </source>
</evidence>
<keyword evidence="7" id="KW-1015">Disulfide bond</keyword>
<keyword evidence="6" id="KW-0560">Oxidoreductase</keyword>
<dbReference type="Pfam" id="PF00578">
    <property type="entry name" value="AhpC-TSA"/>
    <property type="match status" value="1"/>
</dbReference>
<dbReference type="RefSeq" id="WP_138617890.1">
    <property type="nucleotide sequence ID" value="NZ_VCAO01000003.1"/>
</dbReference>
<comment type="caution">
    <text evidence="15">The sequence shown here is derived from an EMBL/GenBank/DDBJ whole genome shotgun (WGS) entry which is preliminary data.</text>
</comment>
<feature type="active site" description="Cysteine sulfenic acid (-SOH) intermediate; for peroxidase activity" evidence="13">
    <location>
        <position position="49"/>
    </location>
</feature>
<comment type="function">
    <text evidence="1">Thiol-specific peroxidase that catalyzes the reduction of hydrogen peroxide and organic hydroperoxides to water and alcohols, respectively. Plays a role in cell protection against oxidative stress by detoxifying peroxides and as sensor of hydrogen peroxide-mediated signaling events.</text>
</comment>
<dbReference type="Gene3D" id="3.40.30.10">
    <property type="entry name" value="Glutaredoxin"/>
    <property type="match status" value="1"/>
</dbReference>
<dbReference type="GO" id="GO:0008379">
    <property type="term" value="F:thioredoxin peroxidase activity"/>
    <property type="evidence" value="ECO:0007669"/>
    <property type="project" value="TreeGrafter"/>
</dbReference>
<dbReference type="PANTHER" id="PTHR42801:SF4">
    <property type="entry name" value="AHPC_TSA FAMILY PROTEIN"/>
    <property type="match status" value="1"/>
</dbReference>
<protein>
    <recommendedName>
        <fullName evidence="3">thioredoxin-dependent peroxiredoxin</fullName>
        <ecNumber evidence="3">1.11.1.24</ecNumber>
    </recommendedName>
    <alternativeName>
        <fullName evidence="9">Thioredoxin peroxidase</fullName>
    </alternativeName>
    <alternativeName>
        <fullName evidence="11">Thioredoxin-dependent peroxiredoxin Bcp</fullName>
    </alternativeName>
</protein>
<gene>
    <name evidence="15" type="ORF">FEV51_08575</name>
</gene>